<dbReference type="SUPFAM" id="SSF51556">
    <property type="entry name" value="Metallo-dependent hydrolases"/>
    <property type="match status" value="1"/>
</dbReference>
<feature type="domain" description="Amidohydrolase-related" evidence="3">
    <location>
        <begin position="136"/>
        <end position="339"/>
    </location>
</feature>
<dbReference type="PANTHER" id="PTHR43569">
    <property type="entry name" value="AMIDOHYDROLASE"/>
    <property type="match status" value="1"/>
</dbReference>
<evidence type="ECO:0000256" key="1">
    <source>
        <dbReference type="ARBA" id="ARBA00038310"/>
    </source>
</evidence>
<dbReference type="Proteomes" id="UP000033483">
    <property type="component" value="Unassembled WGS sequence"/>
</dbReference>
<proteinExistence type="inferred from homology"/>
<gene>
    <name evidence="4" type="ORF">TD95_000452</name>
</gene>
<comment type="caution">
    <text evidence="4">The sequence shown here is derived from an EMBL/GenBank/DDBJ whole genome shotgun (WGS) entry which is preliminary data.</text>
</comment>
<evidence type="ECO:0000256" key="2">
    <source>
        <dbReference type="SAM" id="Coils"/>
    </source>
</evidence>
<name>A0A0F4ZIX6_9PEZI</name>
<accession>A0A0F4ZIX6</accession>
<dbReference type="Pfam" id="PF04909">
    <property type="entry name" value="Amidohydro_2"/>
    <property type="match status" value="1"/>
</dbReference>
<evidence type="ECO:0000259" key="3">
    <source>
        <dbReference type="Pfam" id="PF04909"/>
    </source>
</evidence>
<keyword evidence="2" id="KW-0175">Coiled coil</keyword>
<dbReference type="GO" id="GO:0016787">
    <property type="term" value="F:hydrolase activity"/>
    <property type="evidence" value="ECO:0007669"/>
    <property type="project" value="InterPro"/>
</dbReference>
<keyword evidence="5" id="KW-1185">Reference proteome</keyword>
<dbReference type="AlphaFoldDB" id="A0A0F4ZIX6"/>
<dbReference type="InterPro" id="IPR052350">
    <property type="entry name" value="Metallo-dep_Lactonases"/>
</dbReference>
<evidence type="ECO:0000313" key="5">
    <source>
        <dbReference type="Proteomes" id="UP000033483"/>
    </source>
</evidence>
<dbReference type="PANTHER" id="PTHR43569:SF2">
    <property type="entry name" value="AMIDOHYDROLASE-RELATED DOMAIN-CONTAINING PROTEIN"/>
    <property type="match status" value="1"/>
</dbReference>
<dbReference type="OrthoDB" id="2135488at2759"/>
<dbReference type="InterPro" id="IPR032466">
    <property type="entry name" value="Metal_Hydrolase"/>
</dbReference>
<evidence type="ECO:0000313" key="4">
    <source>
        <dbReference type="EMBL" id="KKA29818.1"/>
    </source>
</evidence>
<reference evidence="4 5" key="1">
    <citation type="submission" date="2015-03" db="EMBL/GenBank/DDBJ databases">
        <authorList>
            <person name="Radwan O."/>
            <person name="Al-Naeli F.A."/>
            <person name="Rendon G.A."/>
            <person name="Fields C."/>
        </authorList>
    </citation>
    <scope>NUCLEOTIDE SEQUENCE [LARGE SCALE GENOMIC DNA]</scope>
    <source>
        <strain evidence="4">CR-DP1</strain>
    </source>
</reference>
<protein>
    <recommendedName>
        <fullName evidence="3">Amidohydrolase-related domain-containing protein</fullName>
    </recommendedName>
</protein>
<comment type="similarity">
    <text evidence="1">Belongs to the metallo-dependent hydrolases superfamily.</text>
</comment>
<organism evidence="4 5">
    <name type="scientific">Thielaviopsis punctulata</name>
    <dbReference type="NCBI Taxonomy" id="72032"/>
    <lineage>
        <taxon>Eukaryota</taxon>
        <taxon>Fungi</taxon>
        <taxon>Dikarya</taxon>
        <taxon>Ascomycota</taxon>
        <taxon>Pezizomycotina</taxon>
        <taxon>Sordariomycetes</taxon>
        <taxon>Hypocreomycetidae</taxon>
        <taxon>Microascales</taxon>
        <taxon>Ceratocystidaceae</taxon>
        <taxon>Thielaviopsis</taxon>
    </lineage>
</organism>
<dbReference type="Gene3D" id="3.20.20.140">
    <property type="entry name" value="Metal-dependent hydrolases"/>
    <property type="match status" value="1"/>
</dbReference>
<dbReference type="EMBL" id="LAEV01000658">
    <property type="protein sequence ID" value="KKA29818.1"/>
    <property type="molecule type" value="Genomic_DNA"/>
</dbReference>
<feature type="coiled-coil region" evidence="2">
    <location>
        <begin position="175"/>
        <end position="202"/>
    </location>
</feature>
<sequence>MAYPIIDSHIHLWPEAEVPSHRWAERDATLAKRLSTAEYKEATVGLERLRGFILVEADRKYDLSAGEAGWAGALEEIKWFRRIVEETAAEAEGHAAGDARLCLGVIPWAPVPSGKEAMEKYLALAEEAAGEKTWKLVKGFRFLVQDCELGISTTEGFIESLKVLGKKGYVFEVGVDQHRRGKKQLEEMLAMIEKAHDGENDEDKVTFVINHMGKPDLHIVNPADKKFQAWRTSMYGLSLCAKTYVQVSGLFSEMPASIRGQDANDVFMAVFPWLSVVLATFGADRLIFATDWPVCCKEEDGASWVKWKEVVERLCYMATLSQEDQAKIFAGTAKKAFKLEVELDEE</sequence>
<dbReference type="InterPro" id="IPR006680">
    <property type="entry name" value="Amidohydro-rel"/>
</dbReference>